<gene>
    <name evidence="1" type="ORF">NDU88_002199</name>
</gene>
<accession>A0AAV7W1S2</accession>
<sequence>MQILSVHQLIIERLKYVMLQENDESHNDYFPQETNCSEYAENNASTIGEKKANWLNDFNGTPGDSNPVRCSVSTAIRVKTYKSMASLDSPVVMDDLQAKTASEQSYCGKSKAGPWEVDGRAEEASLRNGRRKLEFAKLECLLVSRRFVKQEVPKNDLQFYLEYLRGWLSFEEYTNGIRHDVDVSCDAPPSDLCSPILTA</sequence>
<organism evidence="1 2">
    <name type="scientific">Pleurodeles waltl</name>
    <name type="common">Iberian ribbed newt</name>
    <dbReference type="NCBI Taxonomy" id="8319"/>
    <lineage>
        <taxon>Eukaryota</taxon>
        <taxon>Metazoa</taxon>
        <taxon>Chordata</taxon>
        <taxon>Craniata</taxon>
        <taxon>Vertebrata</taxon>
        <taxon>Euteleostomi</taxon>
        <taxon>Amphibia</taxon>
        <taxon>Batrachia</taxon>
        <taxon>Caudata</taxon>
        <taxon>Salamandroidea</taxon>
        <taxon>Salamandridae</taxon>
        <taxon>Pleurodelinae</taxon>
        <taxon>Pleurodeles</taxon>
    </lineage>
</organism>
<dbReference type="AlphaFoldDB" id="A0AAV7W1S2"/>
<proteinExistence type="predicted"/>
<name>A0AAV7W1S2_PLEWA</name>
<evidence type="ECO:0000313" key="2">
    <source>
        <dbReference type="Proteomes" id="UP001066276"/>
    </source>
</evidence>
<evidence type="ECO:0000313" key="1">
    <source>
        <dbReference type="EMBL" id="KAJ1206802.1"/>
    </source>
</evidence>
<dbReference type="EMBL" id="JANPWB010000002">
    <property type="protein sequence ID" value="KAJ1206802.1"/>
    <property type="molecule type" value="Genomic_DNA"/>
</dbReference>
<dbReference type="Proteomes" id="UP001066276">
    <property type="component" value="Chromosome 1_2"/>
</dbReference>
<keyword evidence="2" id="KW-1185">Reference proteome</keyword>
<comment type="caution">
    <text evidence="1">The sequence shown here is derived from an EMBL/GenBank/DDBJ whole genome shotgun (WGS) entry which is preliminary data.</text>
</comment>
<reference evidence="1" key="1">
    <citation type="journal article" date="2022" name="bioRxiv">
        <title>Sequencing and chromosome-scale assembly of the giantPleurodeles waltlgenome.</title>
        <authorList>
            <person name="Brown T."/>
            <person name="Elewa A."/>
            <person name="Iarovenko S."/>
            <person name="Subramanian E."/>
            <person name="Araus A.J."/>
            <person name="Petzold A."/>
            <person name="Susuki M."/>
            <person name="Suzuki K.-i.T."/>
            <person name="Hayashi T."/>
            <person name="Toyoda A."/>
            <person name="Oliveira C."/>
            <person name="Osipova E."/>
            <person name="Leigh N.D."/>
            <person name="Simon A."/>
            <person name="Yun M.H."/>
        </authorList>
    </citation>
    <scope>NUCLEOTIDE SEQUENCE</scope>
    <source>
        <strain evidence="1">20211129_DDA</strain>
        <tissue evidence="1">Liver</tissue>
    </source>
</reference>
<protein>
    <submittedName>
        <fullName evidence="1">Uncharacterized protein</fullName>
    </submittedName>
</protein>